<proteinExistence type="predicted"/>
<dbReference type="STRING" id="123899.SAMEA3906487_04129"/>
<dbReference type="Proteomes" id="UP000076825">
    <property type="component" value="Chromosome 1"/>
</dbReference>
<feature type="signal peptide" evidence="2">
    <location>
        <begin position="1"/>
        <end position="21"/>
    </location>
</feature>
<dbReference type="OrthoDB" id="8639790at2"/>
<dbReference type="AlphaFoldDB" id="A0A157LES8"/>
<keyword evidence="2" id="KW-0732">Signal</keyword>
<feature type="region of interest" description="Disordered" evidence="1">
    <location>
        <begin position="24"/>
        <end position="64"/>
    </location>
</feature>
<evidence type="ECO:0008006" key="5">
    <source>
        <dbReference type="Google" id="ProtNLM"/>
    </source>
</evidence>
<name>A0A157LES8_9BORD</name>
<keyword evidence="4" id="KW-1185">Reference proteome</keyword>
<dbReference type="KEGG" id="btrm:SAMEA390648704129"/>
<dbReference type="EMBL" id="LT546645">
    <property type="protein sequence ID" value="SAI74268.1"/>
    <property type="molecule type" value="Genomic_DNA"/>
</dbReference>
<organism evidence="3 4">
    <name type="scientific">Bordetella trematum</name>
    <dbReference type="NCBI Taxonomy" id="123899"/>
    <lineage>
        <taxon>Bacteria</taxon>
        <taxon>Pseudomonadati</taxon>
        <taxon>Pseudomonadota</taxon>
        <taxon>Betaproteobacteria</taxon>
        <taxon>Burkholderiales</taxon>
        <taxon>Alcaligenaceae</taxon>
        <taxon>Bordetella</taxon>
    </lineage>
</organism>
<feature type="compositionally biased region" description="Low complexity" evidence="1">
    <location>
        <begin position="24"/>
        <end position="45"/>
    </location>
</feature>
<dbReference type="GeneID" id="56588656"/>
<reference evidence="3 4" key="1">
    <citation type="submission" date="2016-04" db="EMBL/GenBank/DDBJ databases">
        <authorList>
            <consortium name="Pathogen Informatics"/>
        </authorList>
    </citation>
    <scope>NUCLEOTIDE SEQUENCE [LARGE SCALE GENOMIC DNA]</scope>
    <source>
        <strain evidence="3 4">H044680328</strain>
    </source>
</reference>
<sequence>MTFISRAALLAALCFAAGAQAQTASAQTDFPGSQPPHSSHWSPPSTLRMTVEPAPAAAAPLRDTPESIAEYQRCRAVSDRAAVSNQQRTAGVQACLSELQQRREMAQ</sequence>
<gene>
    <name evidence="3" type="ORF">SAMEA3906487_04129</name>
</gene>
<accession>A0A157LES8</accession>
<dbReference type="PATRIC" id="fig|123899.6.peg.4126"/>
<evidence type="ECO:0000313" key="3">
    <source>
        <dbReference type="EMBL" id="SAI74268.1"/>
    </source>
</evidence>
<protein>
    <recommendedName>
        <fullName evidence="5">Lipoprotein</fullName>
    </recommendedName>
</protein>
<dbReference type="RefSeq" id="WP_063492498.1">
    <property type="nucleotide sequence ID" value="NZ_CP016340.1"/>
</dbReference>
<feature type="chain" id="PRO_5009816478" description="Lipoprotein" evidence="2">
    <location>
        <begin position="22"/>
        <end position="107"/>
    </location>
</feature>
<evidence type="ECO:0000313" key="4">
    <source>
        <dbReference type="Proteomes" id="UP000076825"/>
    </source>
</evidence>
<evidence type="ECO:0000256" key="1">
    <source>
        <dbReference type="SAM" id="MobiDB-lite"/>
    </source>
</evidence>
<evidence type="ECO:0000256" key="2">
    <source>
        <dbReference type="SAM" id="SignalP"/>
    </source>
</evidence>